<protein>
    <submittedName>
        <fullName evidence="1">Uncharacterized protein</fullName>
    </submittedName>
</protein>
<proteinExistence type="predicted"/>
<accession>A0A401RUP3</accession>
<comment type="caution">
    <text evidence="1">The sequence shown here is derived from an EMBL/GenBank/DDBJ whole genome shotgun (WGS) entry which is preliminary data.</text>
</comment>
<reference evidence="1 2" key="1">
    <citation type="journal article" date="2018" name="Nat. Ecol. Evol.">
        <title>Shark genomes provide insights into elasmobranch evolution and the origin of vertebrates.</title>
        <authorList>
            <person name="Hara Y"/>
            <person name="Yamaguchi K"/>
            <person name="Onimaru K"/>
            <person name="Kadota M"/>
            <person name="Koyanagi M"/>
            <person name="Keeley SD"/>
            <person name="Tatsumi K"/>
            <person name="Tanaka K"/>
            <person name="Motone F"/>
            <person name="Kageyama Y"/>
            <person name="Nozu R"/>
            <person name="Adachi N"/>
            <person name="Nishimura O"/>
            <person name="Nakagawa R"/>
            <person name="Tanegashima C"/>
            <person name="Kiyatake I"/>
            <person name="Matsumoto R"/>
            <person name="Murakumo K"/>
            <person name="Nishida K"/>
            <person name="Terakita A"/>
            <person name="Kuratani S"/>
            <person name="Sato K"/>
            <person name="Hyodo S Kuraku.S."/>
        </authorList>
    </citation>
    <scope>NUCLEOTIDE SEQUENCE [LARGE SCALE GENOMIC DNA]</scope>
</reference>
<evidence type="ECO:0000313" key="1">
    <source>
        <dbReference type="EMBL" id="GCC21843.1"/>
    </source>
</evidence>
<dbReference type="EMBL" id="BEZZ01000003">
    <property type="protein sequence ID" value="GCC21843.1"/>
    <property type="molecule type" value="Genomic_DNA"/>
</dbReference>
<gene>
    <name evidence="1" type="ORF">chiPu_0000228</name>
</gene>
<dbReference type="Proteomes" id="UP000287033">
    <property type="component" value="Unassembled WGS sequence"/>
</dbReference>
<name>A0A401RUP3_CHIPU</name>
<evidence type="ECO:0000313" key="2">
    <source>
        <dbReference type="Proteomes" id="UP000287033"/>
    </source>
</evidence>
<keyword evidence="2" id="KW-1185">Reference proteome</keyword>
<dbReference type="AlphaFoldDB" id="A0A401RUP3"/>
<organism evidence="1 2">
    <name type="scientific">Chiloscyllium punctatum</name>
    <name type="common">Brownbanded bambooshark</name>
    <name type="synonym">Hemiscyllium punctatum</name>
    <dbReference type="NCBI Taxonomy" id="137246"/>
    <lineage>
        <taxon>Eukaryota</taxon>
        <taxon>Metazoa</taxon>
        <taxon>Chordata</taxon>
        <taxon>Craniata</taxon>
        <taxon>Vertebrata</taxon>
        <taxon>Chondrichthyes</taxon>
        <taxon>Elasmobranchii</taxon>
        <taxon>Galeomorphii</taxon>
        <taxon>Galeoidea</taxon>
        <taxon>Orectolobiformes</taxon>
        <taxon>Hemiscylliidae</taxon>
        <taxon>Chiloscyllium</taxon>
    </lineage>
</organism>
<sequence length="72" mass="8106">MLGSWIESCELKEWQKTAGIKLILAVLDTPVQKSLLFEDHNPSYQTAHTAGTGLRKDSKELIYSLELGLEFL</sequence>